<dbReference type="Pfam" id="PF00083">
    <property type="entry name" value="Sugar_tr"/>
    <property type="match status" value="1"/>
</dbReference>
<gene>
    <name evidence="10" type="ORF">B5V51_12674</name>
</gene>
<evidence type="ECO:0000256" key="6">
    <source>
        <dbReference type="ARBA" id="ARBA00022989"/>
    </source>
</evidence>
<evidence type="ECO:0000256" key="1">
    <source>
        <dbReference type="ARBA" id="ARBA00004651"/>
    </source>
</evidence>
<feature type="transmembrane region" description="Helical" evidence="8">
    <location>
        <begin position="414"/>
        <end position="439"/>
    </location>
</feature>
<feature type="transmembrane region" description="Helical" evidence="8">
    <location>
        <begin position="314"/>
        <end position="336"/>
    </location>
</feature>
<keyword evidence="2" id="KW-0813">Transport</keyword>
<keyword evidence="5 8" id="KW-0812">Transmembrane</keyword>
<dbReference type="PANTHER" id="PTHR48021">
    <property type="match status" value="1"/>
</dbReference>
<feature type="transmembrane region" description="Helical" evidence="8">
    <location>
        <begin position="139"/>
        <end position="159"/>
    </location>
</feature>
<feature type="transmembrane region" description="Helical" evidence="8">
    <location>
        <begin position="249"/>
        <end position="268"/>
    </location>
</feature>
<keyword evidence="4" id="KW-0762">Sugar transport</keyword>
<dbReference type="InterPro" id="IPR005828">
    <property type="entry name" value="MFS_sugar_transport-like"/>
</dbReference>
<feature type="domain" description="Major facilitator superfamily (MFS) profile" evidence="9">
    <location>
        <begin position="8"/>
        <end position="443"/>
    </location>
</feature>
<keyword evidence="7 8" id="KW-0472">Membrane</keyword>
<dbReference type="AlphaFoldDB" id="A0A2A4JTV9"/>
<feature type="transmembrane region" description="Helical" evidence="8">
    <location>
        <begin position="288"/>
        <end position="307"/>
    </location>
</feature>
<keyword evidence="3" id="KW-1003">Cell membrane</keyword>
<dbReference type="PROSITE" id="PS00216">
    <property type="entry name" value="SUGAR_TRANSPORT_1"/>
    <property type="match status" value="2"/>
</dbReference>
<dbReference type="GO" id="GO:0005886">
    <property type="term" value="C:plasma membrane"/>
    <property type="evidence" value="ECO:0007669"/>
    <property type="project" value="UniProtKB-SubCell"/>
</dbReference>
<evidence type="ECO:0000256" key="2">
    <source>
        <dbReference type="ARBA" id="ARBA00022448"/>
    </source>
</evidence>
<evidence type="ECO:0000256" key="3">
    <source>
        <dbReference type="ARBA" id="ARBA00022475"/>
    </source>
</evidence>
<organism evidence="10">
    <name type="scientific">Heliothis virescens</name>
    <name type="common">Tobacco budworm moth</name>
    <dbReference type="NCBI Taxonomy" id="7102"/>
    <lineage>
        <taxon>Eukaryota</taxon>
        <taxon>Metazoa</taxon>
        <taxon>Ecdysozoa</taxon>
        <taxon>Arthropoda</taxon>
        <taxon>Hexapoda</taxon>
        <taxon>Insecta</taxon>
        <taxon>Pterygota</taxon>
        <taxon>Neoptera</taxon>
        <taxon>Endopterygota</taxon>
        <taxon>Lepidoptera</taxon>
        <taxon>Glossata</taxon>
        <taxon>Ditrysia</taxon>
        <taxon>Noctuoidea</taxon>
        <taxon>Noctuidae</taxon>
        <taxon>Heliothinae</taxon>
        <taxon>Heliothis</taxon>
    </lineage>
</organism>
<dbReference type="InterPro" id="IPR005829">
    <property type="entry name" value="Sugar_transporter_CS"/>
</dbReference>
<feature type="transmembrane region" description="Helical" evidence="8">
    <location>
        <begin position="9"/>
        <end position="31"/>
    </location>
</feature>
<protein>
    <recommendedName>
        <fullName evidence="9">Major facilitator superfamily (MFS) profile domain-containing protein</fullName>
    </recommendedName>
</protein>
<dbReference type="EMBL" id="NWSH01000679">
    <property type="protein sequence ID" value="PCG74840.1"/>
    <property type="molecule type" value="Genomic_DNA"/>
</dbReference>
<comment type="caution">
    <text evidence="10">The sequence shown here is derived from an EMBL/GenBank/DDBJ whole genome shotgun (WGS) entry which is preliminary data.</text>
</comment>
<accession>A0A2A4JTV9</accession>
<dbReference type="STRING" id="7102.A0A2A4JTV9"/>
<feature type="transmembrane region" description="Helical" evidence="8">
    <location>
        <begin position="387"/>
        <end position="408"/>
    </location>
</feature>
<evidence type="ECO:0000259" key="9">
    <source>
        <dbReference type="PROSITE" id="PS50850"/>
    </source>
</evidence>
<evidence type="ECO:0000313" key="10">
    <source>
        <dbReference type="EMBL" id="PCG74840.1"/>
    </source>
</evidence>
<dbReference type="InterPro" id="IPR020846">
    <property type="entry name" value="MFS_dom"/>
</dbReference>
<evidence type="ECO:0000256" key="5">
    <source>
        <dbReference type="ARBA" id="ARBA00022692"/>
    </source>
</evidence>
<evidence type="ECO:0000256" key="8">
    <source>
        <dbReference type="SAM" id="Phobius"/>
    </source>
</evidence>
<proteinExistence type="predicted"/>
<dbReference type="SUPFAM" id="SSF103473">
    <property type="entry name" value="MFS general substrate transporter"/>
    <property type="match status" value="1"/>
</dbReference>
<dbReference type="FunFam" id="1.20.1250.20:FF:000218">
    <property type="entry name" value="facilitated trehalose transporter Tret1"/>
    <property type="match status" value="1"/>
</dbReference>
<name>A0A2A4JTV9_HELVI</name>
<comment type="subcellular location">
    <subcellularLocation>
        <location evidence="1">Cell membrane</location>
        <topology evidence="1">Multi-pass membrane protein</topology>
    </subcellularLocation>
</comment>
<evidence type="ECO:0000256" key="7">
    <source>
        <dbReference type="ARBA" id="ARBA00023136"/>
    </source>
</evidence>
<reference evidence="10" key="1">
    <citation type="submission" date="2017-09" db="EMBL/GenBank/DDBJ databases">
        <title>Contemporary evolution of a Lepidopteran species, Heliothis virescens, in response to modern agricultural practices.</title>
        <authorList>
            <person name="Fritz M.L."/>
            <person name="Deyonke A.M."/>
            <person name="Papanicolaou A."/>
            <person name="Micinski S."/>
            <person name="Westbrook J."/>
            <person name="Gould F."/>
        </authorList>
    </citation>
    <scope>NUCLEOTIDE SEQUENCE [LARGE SCALE GENOMIC DNA]</scope>
    <source>
        <strain evidence="10">HvINT-</strain>
        <tissue evidence="10">Whole body</tissue>
    </source>
</reference>
<sequence length="494" mass="54579">MENGNRKNLYLVTLSVSMAMVTLGVSSAWPTPVLPKFKNNETNVEITKYEMSTMLAMNPVGFVVGSLATGYIADKFGRRATILGSALPITLGSIVVVVAEKGWMLSLTTFSWSCGTGMVSTVSNYYLSEIADKDVRGRLSVITGFMFKFGNLLTMSVGPFLPYEVLNYIMLALPILFSIMCWWIPESPYFFLKNHNVEGARKSLRILRGYKDEKVLEDELQALQSNVKSDMRHSSSVKELFLGKQYRRAIIIAAGLKLTQIMTGAVVIRQYLGWIIAETKLKMELSLALIIYAAVSFVVGMMSSVLVDRVGRRPLLIFSYIGTGVSLGAVGLYFFLQDVLSISQDTLATIAFIPLFGIILANVISTIGFNSLIFIIPAEIFPMNVKAIAMTSLSLFGAALGFTVALGYQRVKDFWGLTSVFWIFAGFAIGGAVFCYFLVTETKGKDLKDIQVELQGDGYDPVAFELEDTLEKVLASKVDDENCTEMEELKKKET</sequence>
<dbReference type="InterPro" id="IPR050549">
    <property type="entry name" value="MFS_Trehalose_Transporter"/>
</dbReference>
<dbReference type="Gene3D" id="1.20.1250.20">
    <property type="entry name" value="MFS general substrate transporter like domains"/>
    <property type="match status" value="1"/>
</dbReference>
<dbReference type="PANTHER" id="PTHR48021:SF46">
    <property type="entry name" value="MAJOR FACILITATOR SUPERFAMILY (MFS) PROFILE DOMAIN-CONTAINING PROTEIN"/>
    <property type="match status" value="1"/>
</dbReference>
<dbReference type="InterPro" id="IPR036259">
    <property type="entry name" value="MFS_trans_sf"/>
</dbReference>
<evidence type="ECO:0000256" key="4">
    <source>
        <dbReference type="ARBA" id="ARBA00022597"/>
    </source>
</evidence>
<feature type="transmembrane region" description="Helical" evidence="8">
    <location>
        <begin position="348"/>
        <end position="375"/>
    </location>
</feature>
<dbReference type="GO" id="GO:0022857">
    <property type="term" value="F:transmembrane transporter activity"/>
    <property type="evidence" value="ECO:0007669"/>
    <property type="project" value="InterPro"/>
</dbReference>
<feature type="transmembrane region" description="Helical" evidence="8">
    <location>
        <begin position="165"/>
        <end position="184"/>
    </location>
</feature>
<feature type="transmembrane region" description="Helical" evidence="8">
    <location>
        <begin position="51"/>
        <end position="73"/>
    </location>
</feature>
<dbReference type="PROSITE" id="PS50850">
    <property type="entry name" value="MFS"/>
    <property type="match status" value="1"/>
</dbReference>
<feature type="transmembrane region" description="Helical" evidence="8">
    <location>
        <begin position="80"/>
        <end position="99"/>
    </location>
</feature>
<feature type="transmembrane region" description="Helical" evidence="8">
    <location>
        <begin position="105"/>
        <end position="127"/>
    </location>
</feature>
<keyword evidence="6 8" id="KW-1133">Transmembrane helix</keyword>